<dbReference type="AlphaFoldDB" id="A0A1B6LX52"/>
<dbReference type="SUPFAM" id="SSF102588">
    <property type="entry name" value="LmbE-like"/>
    <property type="match status" value="1"/>
</dbReference>
<dbReference type="GO" id="GO:0000225">
    <property type="term" value="F:N-acetylglucosaminylphosphatidylinositol deacetylase activity"/>
    <property type="evidence" value="ECO:0007669"/>
    <property type="project" value="UniProtKB-EC"/>
</dbReference>
<dbReference type="EC" id="3.5.1.89" evidence="2"/>
<dbReference type="InterPro" id="IPR003737">
    <property type="entry name" value="GlcNAc_PI_deacetylase-related"/>
</dbReference>
<dbReference type="Gene3D" id="3.40.50.10320">
    <property type="entry name" value="LmbE-like"/>
    <property type="match status" value="1"/>
</dbReference>
<protein>
    <recommendedName>
        <fullName evidence="2">N-acetylglucosaminylphosphatidylinositol deacetylase</fullName>
        <ecNumber evidence="2">3.5.1.89</ecNumber>
    </recommendedName>
</protein>
<dbReference type="PANTHER" id="PTHR12993:SF11">
    <property type="entry name" value="N-ACETYLGLUCOSAMINYL-PHOSPHATIDYLINOSITOL DE-N-ACETYLASE"/>
    <property type="match status" value="1"/>
</dbReference>
<name>A0A1B6LX52_9HEMI</name>
<organism evidence="4">
    <name type="scientific">Graphocephala atropunctata</name>
    <dbReference type="NCBI Taxonomy" id="36148"/>
    <lineage>
        <taxon>Eukaryota</taxon>
        <taxon>Metazoa</taxon>
        <taxon>Ecdysozoa</taxon>
        <taxon>Arthropoda</taxon>
        <taxon>Hexapoda</taxon>
        <taxon>Insecta</taxon>
        <taxon>Pterygota</taxon>
        <taxon>Neoptera</taxon>
        <taxon>Paraneoptera</taxon>
        <taxon>Hemiptera</taxon>
        <taxon>Auchenorrhyncha</taxon>
        <taxon>Membracoidea</taxon>
        <taxon>Cicadellidae</taxon>
        <taxon>Cicadellinae</taxon>
        <taxon>Cicadellini</taxon>
        <taxon>Graphocephala</taxon>
    </lineage>
</organism>
<reference evidence="4" key="1">
    <citation type="submission" date="2015-11" db="EMBL/GenBank/DDBJ databases">
        <title>De novo transcriptome assembly of four potential Pierce s Disease insect vectors from Arizona vineyards.</title>
        <authorList>
            <person name="Tassone E.E."/>
        </authorList>
    </citation>
    <scope>NUCLEOTIDE SEQUENCE</scope>
</reference>
<feature type="transmembrane region" description="Helical" evidence="3">
    <location>
        <begin position="38"/>
        <end position="64"/>
    </location>
</feature>
<dbReference type="UniPathway" id="UPA00196"/>
<evidence type="ECO:0000256" key="3">
    <source>
        <dbReference type="SAM" id="Phobius"/>
    </source>
</evidence>
<proteinExistence type="inferred from homology"/>
<dbReference type="PANTHER" id="PTHR12993">
    <property type="entry name" value="N-ACETYLGLUCOSAMINYL-PHOSPHATIDYLINOSITOL DE-N-ACETYLASE-RELATED"/>
    <property type="match status" value="1"/>
</dbReference>
<evidence type="ECO:0000256" key="2">
    <source>
        <dbReference type="ARBA" id="ARBA00012176"/>
    </source>
</evidence>
<keyword evidence="3" id="KW-0472">Membrane</keyword>
<evidence type="ECO:0000256" key="1">
    <source>
        <dbReference type="ARBA" id="ARBA00006066"/>
    </source>
</evidence>
<keyword evidence="3" id="KW-0812">Transmembrane</keyword>
<keyword evidence="3" id="KW-1133">Transmembrane helix</keyword>
<gene>
    <name evidence="4" type="ORF">g.1</name>
</gene>
<accession>A0A1B6LX52</accession>
<dbReference type="GO" id="GO:0006506">
    <property type="term" value="P:GPI anchor biosynthetic process"/>
    <property type="evidence" value="ECO:0007669"/>
    <property type="project" value="UniProtKB-UniPathway"/>
</dbReference>
<dbReference type="EMBL" id="GEBQ01011762">
    <property type="protein sequence ID" value="JAT28215.1"/>
    <property type="molecule type" value="Transcribed_RNA"/>
</dbReference>
<sequence>MDIISQNRTWINLASRSYVPTYGHGYLESKYYEETFEYIWLAFLTIWSVIVIYYVVGGVMYAFLSTVPVQVCEPQRALFVIAHPDDECMFFGPTILQLLKNHTVYLLCLSTGDYFNQGLERKSELWRSCQVLGISPSNITLMDIMDMRDDPSEWWSYRKTTQIILDQVERLSINKVFSFDPAGVSGHRNHSSIFYALGNMCVNNHMPPYCKAYMLESVNVVRKYSAFFDAAISSFNNHKFVVSWWDTRKIQEAMREHHTQLKWFRKIYIFVSRYMYINTYKELDKDDVQLCLQMYDGPIL</sequence>
<comment type="similarity">
    <text evidence="1">Belongs to the PIGL family.</text>
</comment>
<dbReference type="GO" id="GO:0005783">
    <property type="term" value="C:endoplasmic reticulum"/>
    <property type="evidence" value="ECO:0007669"/>
    <property type="project" value="TreeGrafter"/>
</dbReference>
<dbReference type="GO" id="GO:0016020">
    <property type="term" value="C:membrane"/>
    <property type="evidence" value="ECO:0007669"/>
    <property type="project" value="GOC"/>
</dbReference>
<dbReference type="InterPro" id="IPR024078">
    <property type="entry name" value="LmbE-like_dom_sf"/>
</dbReference>
<evidence type="ECO:0000313" key="4">
    <source>
        <dbReference type="EMBL" id="JAT28215.1"/>
    </source>
</evidence>
<dbReference type="Pfam" id="PF02585">
    <property type="entry name" value="PIG-L"/>
    <property type="match status" value="1"/>
</dbReference>